<dbReference type="Proteomes" id="UP000187251">
    <property type="component" value="Unassembled WGS sequence"/>
</dbReference>
<keyword evidence="1" id="KW-0175">Coiled coil</keyword>
<name>A0A1R1JUW4_ALCXX</name>
<proteinExistence type="predicted"/>
<protein>
    <recommendedName>
        <fullName evidence="5">Molecular chaperone DnaJ</fullName>
    </recommendedName>
</protein>
<evidence type="ECO:0008006" key="5">
    <source>
        <dbReference type="Google" id="ProtNLM"/>
    </source>
</evidence>
<dbReference type="EMBL" id="MJMN01000012">
    <property type="protein sequence ID" value="OMG89074.1"/>
    <property type="molecule type" value="Genomic_DNA"/>
</dbReference>
<evidence type="ECO:0000256" key="2">
    <source>
        <dbReference type="SAM" id="MobiDB-lite"/>
    </source>
</evidence>
<dbReference type="RefSeq" id="WP_076411559.1">
    <property type="nucleotide sequence ID" value="NZ_AP028040.1"/>
</dbReference>
<gene>
    <name evidence="3" type="ORF">BIZ92_25395</name>
</gene>
<reference evidence="3 4" key="1">
    <citation type="submission" date="2016-09" db="EMBL/GenBank/DDBJ databases">
        <title>Phylogenomics of Achromobacter.</title>
        <authorList>
            <person name="Jeukens J."/>
            <person name="Freschi L."/>
            <person name="Vincent A.T."/>
            <person name="Emond-Rheault J.-G."/>
            <person name="Kukavica-Ibrulj I."/>
            <person name="Charette S.J."/>
            <person name="Levesque R.C."/>
        </authorList>
    </citation>
    <scope>NUCLEOTIDE SEQUENCE [LARGE SCALE GENOMIC DNA]</scope>
    <source>
        <strain evidence="3 4">AUS488</strain>
    </source>
</reference>
<evidence type="ECO:0000313" key="4">
    <source>
        <dbReference type="Proteomes" id="UP000187251"/>
    </source>
</evidence>
<feature type="coiled-coil region" evidence="1">
    <location>
        <begin position="187"/>
        <end position="214"/>
    </location>
</feature>
<feature type="compositionally biased region" description="Low complexity" evidence="2">
    <location>
        <begin position="146"/>
        <end position="157"/>
    </location>
</feature>
<organism evidence="3 4">
    <name type="scientific">Alcaligenes xylosoxydans xylosoxydans</name>
    <name type="common">Achromobacter xylosoxidans</name>
    <dbReference type="NCBI Taxonomy" id="85698"/>
    <lineage>
        <taxon>Bacteria</taxon>
        <taxon>Pseudomonadati</taxon>
        <taxon>Pseudomonadota</taxon>
        <taxon>Betaproteobacteria</taxon>
        <taxon>Burkholderiales</taxon>
        <taxon>Alcaligenaceae</taxon>
        <taxon>Achromobacter</taxon>
    </lineage>
</organism>
<accession>A0A1R1JUW4</accession>
<feature type="region of interest" description="Disordered" evidence="2">
    <location>
        <begin position="133"/>
        <end position="157"/>
    </location>
</feature>
<comment type="caution">
    <text evidence="3">The sequence shown here is derived from an EMBL/GenBank/DDBJ whole genome shotgun (WGS) entry which is preliminary data.</text>
</comment>
<evidence type="ECO:0000313" key="3">
    <source>
        <dbReference type="EMBL" id="OMG89074.1"/>
    </source>
</evidence>
<evidence type="ECO:0000256" key="1">
    <source>
        <dbReference type="SAM" id="Coils"/>
    </source>
</evidence>
<dbReference type="AlphaFoldDB" id="A0A1R1JUW4"/>
<feature type="compositionally biased region" description="Basic and acidic residues" evidence="2">
    <location>
        <begin position="136"/>
        <end position="145"/>
    </location>
</feature>
<feature type="region of interest" description="Disordered" evidence="2">
    <location>
        <begin position="1"/>
        <end position="20"/>
    </location>
</feature>
<sequence>MQENTSAASRSQAPGSSSPRQTCAALIDALRTDRAALQLWQTVVRQYQDKHAEVLAPLEVTEIELKAKLVFCFDHAAKQKELTKAERQLVSEIAAQLGQETLFSILLDGTPAECDVERLKAVYRKHSDSDIDAEVAGEREAEAADRAASAPAPADEPATAVTFAPDALAQADALLALGPDGLDGVAEDRLALAIPALQERLAALNRELAAFERDFKAEYRFDPEQPIDPADLMEDLDAEIADVQDYIGELEFELSQFVDMQQLKAWLKAMKKQLEATRRREARG</sequence>